<dbReference type="Proteomes" id="UP001179600">
    <property type="component" value="Chromosome"/>
</dbReference>
<dbReference type="SUPFAM" id="SSF51905">
    <property type="entry name" value="FAD/NAD(P)-binding domain"/>
    <property type="match status" value="1"/>
</dbReference>
<gene>
    <name evidence="1" type="ORF">PML95_05585</name>
</gene>
<dbReference type="PANTHER" id="PTHR42716:SF1">
    <property type="entry name" value="SLL0471 PROTEIN"/>
    <property type="match status" value="1"/>
</dbReference>
<reference evidence="1" key="1">
    <citation type="submission" date="2023-01" db="EMBL/GenBank/DDBJ databases">
        <title>Oxazolidinone resistance genes in florfenicol resistant enterococci from beef cattle and veal calves at slaughter.</title>
        <authorList>
            <person name="Biggel M."/>
        </authorList>
    </citation>
    <scope>NUCLEOTIDE SEQUENCE</scope>
    <source>
        <strain evidence="1">K204-1</strain>
    </source>
</reference>
<sequence length="519" mass="59262">MQKVDIVIAGGSFGGVAAALAAAKKGKKVLMVEDSLWIGGQVTSQGVPPDEHTYIEEVGGTSSYMEYRRRVRDYYKKNYPVKEDEQDNPYFNPGKGWVSSICHEPRVSLKILLDMLSPYISNGQLTIWYRAEVKSVKKNDDIVTSAIIHYANEEYEVEADYFIDATECGDLLPLSGTDYVTGSESKEMTGENHACEHYDPLDMQAVTWCFAVSLEEDGDYTIDKPERYDYYKQHLSEFWPGSQLSWAYPEPHTLNIVHGSLDGREGTINLFDYRKILSKDNFEKDYLKADITLVNWPQNDYWGGPLYEIPEDEARYHYNQAKEISKCFLYWLQTEADGKGYPNLKPRGDVMGTKDGFAMKPYIRESRRIISEFTVLEEHIGAEMRTTQTAETFYDSVGIGHYHLDLHPSTGQRTYIDMESYPFQIPLGSMIPIKTENLIPGCKNIGTTHITNGCYRLHPVEWNIGEVSGLLASFSLEKGVRPRDIRQNTSLLIEFQSYLIQSGITLEWPSDLESEEIEW</sequence>
<protein>
    <submittedName>
        <fullName evidence="1">FAD-dependent oxidoreductase</fullName>
    </submittedName>
</protein>
<dbReference type="Gene3D" id="3.50.50.60">
    <property type="entry name" value="FAD/NAD(P)-binding domain"/>
    <property type="match status" value="1"/>
</dbReference>
<dbReference type="RefSeq" id="WP_272163022.1">
    <property type="nucleotide sequence ID" value="NZ_CP116507.1"/>
</dbReference>
<name>A0AAE9XJQ0_9ENTE</name>
<dbReference type="AlphaFoldDB" id="A0AAE9XJQ0"/>
<dbReference type="EMBL" id="CP116507">
    <property type="protein sequence ID" value="WCG21880.1"/>
    <property type="molecule type" value="Genomic_DNA"/>
</dbReference>
<proteinExistence type="predicted"/>
<dbReference type="GO" id="GO:0008734">
    <property type="term" value="F:L-aspartate oxidase activity"/>
    <property type="evidence" value="ECO:0007669"/>
    <property type="project" value="InterPro"/>
</dbReference>
<dbReference type="InterPro" id="IPR036188">
    <property type="entry name" value="FAD/NAD-bd_sf"/>
</dbReference>
<organism evidence="1 2">
    <name type="scientific">Vagococcus lutrae</name>
    <dbReference type="NCBI Taxonomy" id="81947"/>
    <lineage>
        <taxon>Bacteria</taxon>
        <taxon>Bacillati</taxon>
        <taxon>Bacillota</taxon>
        <taxon>Bacilli</taxon>
        <taxon>Lactobacillales</taxon>
        <taxon>Enterococcaceae</taxon>
        <taxon>Vagococcus</taxon>
    </lineage>
</organism>
<evidence type="ECO:0000313" key="2">
    <source>
        <dbReference type="Proteomes" id="UP001179600"/>
    </source>
</evidence>
<dbReference type="GO" id="GO:0009435">
    <property type="term" value="P:NAD+ biosynthetic process"/>
    <property type="evidence" value="ECO:0007669"/>
    <property type="project" value="InterPro"/>
</dbReference>
<evidence type="ECO:0000313" key="1">
    <source>
        <dbReference type="EMBL" id="WCG21880.1"/>
    </source>
</evidence>
<dbReference type="InterPro" id="IPR005288">
    <property type="entry name" value="NadB"/>
</dbReference>
<accession>A0AAE9XJQ0</accession>
<dbReference type="Pfam" id="PF12831">
    <property type="entry name" value="FAD_oxidored"/>
    <property type="match status" value="1"/>
</dbReference>
<dbReference type="PANTHER" id="PTHR42716">
    <property type="entry name" value="L-ASPARTATE OXIDASE"/>
    <property type="match status" value="1"/>
</dbReference>